<comment type="caution">
    <text evidence="1">The sequence shown here is derived from an EMBL/GenBank/DDBJ whole genome shotgun (WGS) entry which is preliminary data.</text>
</comment>
<reference evidence="1" key="1">
    <citation type="journal article" date="2022" name="Int. J. Mol. Sci.">
        <title>Draft Genome of Tanacetum Coccineum: Genomic Comparison of Closely Related Tanacetum-Family Plants.</title>
        <authorList>
            <person name="Yamashiro T."/>
            <person name="Shiraishi A."/>
            <person name="Nakayama K."/>
            <person name="Satake H."/>
        </authorList>
    </citation>
    <scope>NUCLEOTIDE SEQUENCE</scope>
</reference>
<sequence length="200" mass="22907">MSTSNQQTLTDSGANERPPMLEKWNYIPWESRFRTFLDNKLKEGDRMWRSIKKGPYVRPMIPNPDKPTEQIVEPLSKTTKGNKKQYIADVRVIHYLLQSIPNDIYNSVDTYEFDKFAAKEGESLESVYERLTTLVNIMEPSKANKATKNHDPLALLAYSNVSSSQSHANSSYSPQPYYVTHPSSVADYENEYQGELQGDS</sequence>
<evidence type="ECO:0000313" key="2">
    <source>
        <dbReference type="Proteomes" id="UP001151760"/>
    </source>
</evidence>
<proteinExistence type="predicted"/>
<accession>A0ABQ5J1T7</accession>
<organism evidence="1 2">
    <name type="scientific">Tanacetum coccineum</name>
    <dbReference type="NCBI Taxonomy" id="301880"/>
    <lineage>
        <taxon>Eukaryota</taxon>
        <taxon>Viridiplantae</taxon>
        <taxon>Streptophyta</taxon>
        <taxon>Embryophyta</taxon>
        <taxon>Tracheophyta</taxon>
        <taxon>Spermatophyta</taxon>
        <taxon>Magnoliopsida</taxon>
        <taxon>eudicotyledons</taxon>
        <taxon>Gunneridae</taxon>
        <taxon>Pentapetalae</taxon>
        <taxon>asterids</taxon>
        <taxon>campanulids</taxon>
        <taxon>Asterales</taxon>
        <taxon>Asteraceae</taxon>
        <taxon>Asteroideae</taxon>
        <taxon>Anthemideae</taxon>
        <taxon>Anthemidinae</taxon>
        <taxon>Tanacetum</taxon>
    </lineage>
</organism>
<dbReference type="EMBL" id="BQNB010021443">
    <property type="protein sequence ID" value="GJU06458.1"/>
    <property type="molecule type" value="Genomic_DNA"/>
</dbReference>
<protein>
    <submittedName>
        <fullName evidence="1">Uncharacterized protein</fullName>
    </submittedName>
</protein>
<keyword evidence="2" id="KW-1185">Reference proteome</keyword>
<evidence type="ECO:0000313" key="1">
    <source>
        <dbReference type="EMBL" id="GJU06458.1"/>
    </source>
</evidence>
<dbReference type="Proteomes" id="UP001151760">
    <property type="component" value="Unassembled WGS sequence"/>
</dbReference>
<gene>
    <name evidence="1" type="ORF">Tco_1122888</name>
</gene>
<name>A0ABQ5J1T7_9ASTR</name>
<reference evidence="1" key="2">
    <citation type="submission" date="2022-01" db="EMBL/GenBank/DDBJ databases">
        <authorList>
            <person name="Yamashiro T."/>
            <person name="Shiraishi A."/>
            <person name="Satake H."/>
            <person name="Nakayama K."/>
        </authorList>
    </citation>
    <scope>NUCLEOTIDE SEQUENCE</scope>
</reference>